<feature type="domain" description="Piwi" evidence="2">
    <location>
        <begin position="1002"/>
        <end position="1296"/>
    </location>
</feature>
<dbReference type="InterPro" id="IPR036397">
    <property type="entry name" value="RNaseH_sf"/>
</dbReference>
<dbReference type="Gene3D" id="2.170.260.10">
    <property type="entry name" value="paz domain"/>
    <property type="match status" value="1"/>
</dbReference>
<feature type="region of interest" description="Disordered" evidence="1">
    <location>
        <begin position="94"/>
        <end position="287"/>
    </location>
</feature>
<dbReference type="EMBL" id="LIAE01006364">
    <property type="protein sequence ID" value="PAV90652.1"/>
    <property type="molecule type" value="Genomic_DNA"/>
</dbReference>
<dbReference type="Gene3D" id="3.30.420.10">
    <property type="entry name" value="Ribonuclease H-like superfamily/Ribonuclease H"/>
    <property type="match status" value="1"/>
</dbReference>
<feature type="compositionally biased region" description="Basic and acidic residues" evidence="1">
    <location>
        <begin position="46"/>
        <end position="67"/>
    </location>
</feature>
<protein>
    <recommendedName>
        <fullName evidence="2">Piwi domain-containing protein</fullName>
    </recommendedName>
</protein>
<dbReference type="Pfam" id="PF02171">
    <property type="entry name" value="Piwi"/>
    <property type="match status" value="1"/>
</dbReference>
<sequence length="1341" mass="154216">MEYRGRGRGDGGGYRGRGRGSGRGGGWQDRSDRQRDSYGQGQGEQDEYRSRSYGNKRDYRADDDRYVSQRNQGSYRESPNCELMKERYTFANSSHDRVPHLESPTFLHVQGNTSERGEKYGKRSSGFERRDDFDSPYRGESRNYDRTDRPRDRDEERHDFMPSFLRHDSRNSPYQGERDRREADYDDRRRDDRRDDRRQFGGDRRDRFEDDGRREYRGRGGHRGGQNWRGRGSGYRGNRDFGQQDERSDPTIDEAFEQVELFGRQAENPEMGRPPPGFERRSPRNMGQIDMHMQAVADPNREIIYQQKTLIVKDPNMPRIPRDERDKRGSPMSKETFGPTSPPPSSSRTTVTPPPSTSRASDPDRPPRRQPLPPQEEVRPANELAIVAPKKKIAERKDKLERPILTTNFWDLNVKSRMVYRYDVNVNAIIPSTDPTKDARKIDITKGPRDDAAKIDRNRLCLEALKRGLELYNVLSQNGAAIHDGAAILYSNEDIAHVVKDQVISLDAKDVPRELTAYIGRPDISTFEITIANVAEGAYSFDMADLHSQLQRDMSQVDTSLKQFYEILMNSDAAHNRDLVIFGGGKIFSMDKKHLRREAKGHEYREGMDKSVKFIEGDKNPKSSSSESSIVPALLLDSKVGTFFKQNTVLQLYRDIYHGRAPPFNFRFAKGDKKLPEPWPTVEKQIKGLRVHILKSNNQPNMSSYVASTLSKMPISDLRIKIIGTEEYEPLSDYFKRMGFGRIDPQLPAVMISLARKIKDNSKSEDVHADPNQPTSSKGDEKKMKEKKARSPDVCDPSYSYYPMEHCIIAANQRVNRQKMLSDPERAVPPQKRYEEILNGLHALNLDESGRHNRVLAAFGVEVSSRPRQVEGIRRQAPKIKFANNQEARMNLDSCNWDGKNLRVSHPGQIDNIVCIYTDARDRQIIERAVEKLKAMAQTLGIKIGMWNVEPRAYTPEELADLMKELKNKQEATKKRYLLLHFDSKVSKSHAQLKLLERRYSIVTQQITVDKAKDLPRQAQTAQNILLKLNCKIGGLNYQVIPESYSQNRWTNSKRVMFVGYDVAHPGPQSRDDVARKIPPSSPSIVGFSFNGAPNPDAFIGDFHYQTPKQERVHEEMLHQRMKWMLKLFKKNRENLPEVIFITRDGISEGQYEMAMTMELPSLRDACTEFGEENGQPGYKPKFVLIIATKRHSTRAFLIEHNNRVNNPKPLTVIDNTITRPNISEFYLQSAKPIIGTGKPTYYQILVDDLNLSMDEIQATMAALCFTHQIVNSPVSIPEPVYQADEWAKRGNQVWQAYEDNYTLPHKKEKGDYSDFPVDFEVMTDRLSYWNSPLEMYRVNA</sequence>
<organism evidence="3 4">
    <name type="scientific">Diploscapter pachys</name>
    <dbReference type="NCBI Taxonomy" id="2018661"/>
    <lineage>
        <taxon>Eukaryota</taxon>
        <taxon>Metazoa</taxon>
        <taxon>Ecdysozoa</taxon>
        <taxon>Nematoda</taxon>
        <taxon>Chromadorea</taxon>
        <taxon>Rhabditida</taxon>
        <taxon>Rhabditina</taxon>
        <taxon>Rhabditomorpha</taxon>
        <taxon>Rhabditoidea</taxon>
        <taxon>Rhabditidae</taxon>
        <taxon>Diploscapter</taxon>
    </lineage>
</organism>
<keyword evidence="4" id="KW-1185">Reference proteome</keyword>
<dbReference type="OrthoDB" id="10252740at2759"/>
<feature type="compositionally biased region" description="Basic and acidic residues" evidence="1">
    <location>
        <begin position="237"/>
        <end position="250"/>
    </location>
</feature>
<evidence type="ECO:0000256" key="1">
    <source>
        <dbReference type="SAM" id="MobiDB-lite"/>
    </source>
</evidence>
<dbReference type="Gene3D" id="3.40.50.2300">
    <property type="match status" value="1"/>
</dbReference>
<comment type="caution">
    <text evidence="3">The sequence shown here is derived from an EMBL/GenBank/DDBJ whole genome shotgun (WGS) entry which is preliminary data.</text>
</comment>
<accession>A0A2A2LWR5</accession>
<feature type="compositionally biased region" description="Basic and acidic residues" evidence="1">
    <location>
        <begin position="115"/>
        <end position="218"/>
    </location>
</feature>
<feature type="compositionally biased region" description="Basic and acidic residues" evidence="1">
    <location>
        <begin position="760"/>
        <end position="769"/>
    </location>
</feature>
<dbReference type="SUPFAM" id="SSF53098">
    <property type="entry name" value="Ribonuclease H-like"/>
    <property type="match status" value="1"/>
</dbReference>
<gene>
    <name evidence="3" type="ORF">WR25_06992</name>
</gene>
<name>A0A2A2LWR5_9BILA</name>
<dbReference type="GO" id="GO:0003676">
    <property type="term" value="F:nucleic acid binding"/>
    <property type="evidence" value="ECO:0007669"/>
    <property type="project" value="InterPro"/>
</dbReference>
<dbReference type="InterPro" id="IPR012337">
    <property type="entry name" value="RNaseH-like_sf"/>
</dbReference>
<feature type="region of interest" description="Disordered" evidence="1">
    <location>
        <begin position="308"/>
        <end position="384"/>
    </location>
</feature>
<feature type="region of interest" description="Disordered" evidence="1">
    <location>
        <begin position="1"/>
        <end position="80"/>
    </location>
</feature>
<feature type="compositionally biased region" description="Basic and acidic residues" evidence="1">
    <location>
        <begin position="320"/>
        <end position="329"/>
    </location>
</feature>
<dbReference type="Proteomes" id="UP000218231">
    <property type="component" value="Unassembled WGS sequence"/>
</dbReference>
<feature type="compositionally biased region" description="Gly residues" evidence="1">
    <location>
        <begin position="10"/>
        <end position="27"/>
    </location>
</feature>
<evidence type="ECO:0000313" key="3">
    <source>
        <dbReference type="EMBL" id="PAV90652.1"/>
    </source>
</evidence>
<dbReference type="SUPFAM" id="SSF101690">
    <property type="entry name" value="PAZ domain"/>
    <property type="match status" value="1"/>
</dbReference>
<reference evidence="3 4" key="1">
    <citation type="journal article" date="2017" name="Curr. Biol.">
        <title>Genome architecture and evolution of a unichromosomal asexual nematode.</title>
        <authorList>
            <person name="Fradin H."/>
            <person name="Zegar C."/>
            <person name="Gutwein M."/>
            <person name="Lucas J."/>
            <person name="Kovtun M."/>
            <person name="Corcoran D."/>
            <person name="Baugh L.R."/>
            <person name="Kiontke K."/>
            <person name="Gunsalus K."/>
            <person name="Fitch D.H."/>
            <person name="Piano F."/>
        </authorList>
    </citation>
    <scope>NUCLEOTIDE SEQUENCE [LARGE SCALE GENOMIC DNA]</scope>
    <source>
        <strain evidence="3">PF1309</strain>
    </source>
</reference>
<dbReference type="InterPro" id="IPR036085">
    <property type="entry name" value="PAZ_dom_sf"/>
</dbReference>
<evidence type="ECO:0000313" key="4">
    <source>
        <dbReference type="Proteomes" id="UP000218231"/>
    </source>
</evidence>
<dbReference type="PANTHER" id="PTHR22891">
    <property type="entry name" value="EUKARYOTIC TRANSLATION INITIATION FACTOR 2C"/>
    <property type="match status" value="1"/>
</dbReference>
<evidence type="ECO:0000259" key="2">
    <source>
        <dbReference type="PROSITE" id="PS50822"/>
    </source>
</evidence>
<feature type="region of interest" description="Disordered" evidence="1">
    <location>
        <begin position="760"/>
        <end position="795"/>
    </location>
</feature>
<dbReference type="SMART" id="SM00950">
    <property type="entry name" value="Piwi"/>
    <property type="match status" value="1"/>
</dbReference>
<dbReference type="STRING" id="2018661.A0A2A2LWR5"/>
<dbReference type="PROSITE" id="PS50822">
    <property type="entry name" value="PIWI"/>
    <property type="match status" value="1"/>
</dbReference>
<proteinExistence type="predicted"/>
<dbReference type="InterPro" id="IPR003165">
    <property type="entry name" value="Piwi"/>
</dbReference>
<feature type="compositionally biased region" description="Basic and acidic residues" evidence="1">
    <location>
        <begin position="778"/>
        <end position="793"/>
    </location>
</feature>
<feature type="compositionally biased region" description="Polar residues" evidence="1">
    <location>
        <begin position="68"/>
        <end position="77"/>
    </location>
</feature>